<evidence type="ECO:0000313" key="1">
    <source>
        <dbReference type="EMBL" id="KAI8000516.1"/>
    </source>
</evidence>
<dbReference type="Proteomes" id="UP001060215">
    <property type="component" value="Chromosome 8"/>
</dbReference>
<proteinExistence type="predicted"/>
<sequence length="608" mass="68344">MLNVMETLSDERINFIGIHGIWGVGKTTLVTKIGKRAKSEKLFDEVVMVVVSQNPDIKRIQDQIACMLGFTRLIDQPNEIERANICARLKDVKKILVILDDVWAKLNLAVVGISFGDYHQGCKIIIPTRHEQVCSSMGMERERINIVHLDVLSEKDSWDLFRKNAGNVVDSNVVNAIANEVCKECGGMPIALVTVGSAMKADVVPPLSNLEELYLFQSRSKMMDEDPAIKVAVALRAWPCLKVLTISIPNIACIPKDFVFPKLESFIIFIGTSSGVGDYSPNYLELVNLVGPMVNWSKCLKLLLKSATRLLLGHLQDMKDIFPNLQANVDGLNVLEHLSIEDCSQFEYLINTEEWGISSHAQPPDLQLLFNLEELELVKLDTFKGICPGALTTSTWTCFPKLRRLEVYECPELSTVLPFNLLQRLQHLERLLVSECVISEQVFDCGLEEDGMKHRLLLKSDLRNNQLYLNGSSFNAHLLACVPTDGATSLLVNRLEDMENIIPNLQAGVDGLNVLKYLSIHKCSQFEYLINTEEWGISPQEQPPDCNCSLTWKNWHSGNQILSRGYVQVHLLFSAGLASQSSGDWKLTNVLNYLLFFFHSICFKGYNI</sequence>
<comment type="caution">
    <text evidence="1">The sequence shown here is derived from an EMBL/GenBank/DDBJ whole genome shotgun (WGS) entry which is preliminary data.</text>
</comment>
<keyword evidence="2" id="KW-1185">Reference proteome</keyword>
<gene>
    <name evidence="1" type="ORF">LOK49_LG09G01605</name>
</gene>
<evidence type="ECO:0000313" key="2">
    <source>
        <dbReference type="Proteomes" id="UP001060215"/>
    </source>
</evidence>
<reference evidence="1 2" key="1">
    <citation type="journal article" date="2022" name="Plant J.">
        <title>Chromosome-level genome of Camellia lanceoleosa provides a valuable resource for understanding genome evolution and self-incompatibility.</title>
        <authorList>
            <person name="Gong W."/>
            <person name="Xiao S."/>
            <person name="Wang L."/>
            <person name="Liao Z."/>
            <person name="Chang Y."/>
            <person name="Mo W."/>
            <person name="Hu G."/>
            <person name="Li W."/>
            <person name="Zhao G."/>
            <person name="Zhu H."/>
            <person name="Hu X."/>
            <person name="Ji K."/>
            <person name="Xiang X."/>
            <person name="Song Q."/>
            <person name="Yuan D."/>
            <person name="Jin S."/>
            <person name="Zhang L."/>
        </authorList>
    </citation>
    <scope>NUCLEOTIDE SEQUENCE [LARGE SCALE GENOMIC DNA]</scope>
    <source>
        <strain evidence="1">SQ_2022a</strain>
    </source>
</reference>
<dbReference type="EMBL" id="CM045765">
    <property type="protein sequence ID" value="KAI8000516.1"/>
    <property type="molecule type" value="Genomic_DNA"/>
</dbReference>
<protein>
    <submittedName>
        <fullName evidence="1">Disease resistance protein</fullName>
    </submittedName>
</protein>
<accession>A0ACC0GKB1</accession>
<organism evidence="1 2">
    <name type="scientific">Camellia lanceoleosa</name>
    <dbReference type="NCBI Taxonomy" id="1840588"/>
    <lineage>
        <taxon>Eukaryota</taxon>
        <taxon>Viridiplantae</taxon>
        <taxon>Streptophyta</taxon>
        <taxon>Embryophyta</taxon>
        <taxon>Tracheophyta</taxon>
        <taxon>Spermatophyta</taxon>
        <taxon>Magnoliopsida</taxon>
        <taxon>eudicotyledons</taxon>
        <taxon>Gunneridae</taxon>
        <taxon>Pentapetalae</taxon>
        <taxon>asterids</taxon>
        <taxon>Ericales</taxon>
        <taxon>Theaceae</taxon>
        <taxon>Camellia</taxon>
    </lineage>
</organism>
<name>A0ACC0GKB1_9ERIC</name>